<dbReference type="PANTHER" id="PTHR36439">
    <property type="entry name" value="BLL4334 PROTEIN"/>
    <property type="match status" value="1"/>
</dbReference>
<sequence length="188" mass="20352">MTNKYVLLMRGINVNGVSIKMKDLKEALVGLGYPDVQTILATGNIILTLDASEAFGELEIAEIAQALGKEFQYDCHLFLRTGDEIGDIVAAASASASAVEAPDEFHHYCLFCDQAEVVSELSELFASVPKAPGERFIPVGRDAFWIVPKGSTTGTDFGSKVLGKKAYKSRLTSRNINTVNKIYAICAK</sequence>
<organism evidence="1 2">
    <name type="scientific">Paenibacillus brevis</name>
    <dbReference type="NCBI Taxonomy" id="2841508"/>
    <lineage>
        <taxon>Bacteria</taxon>
        <taxon>Bacillati</taxon>
        <taxon>Bacillota</taxon>
        <taxon>Bacilli</taxon>
        <taxon>Bacillales</taxon>
        <taxon>Paenibacillaceae</taxon>
        <taxon>Paenibacillus</taxon>
    </lineage>
</organism>
<reference evidence="1 2" key="1">
    <citation type="submission" date="2021-06" db="EMBL/GenBank/DDBJ databases">
        <authorList>
            <person name="Sun Q."/>
            <person name="Li D."/>
        </authorList>
    </citation>
    <scope>NUCLEOTIDE SEQUENCE [LARGE SCALE GENOMIC DNA]</scope>
    <source>
        <strain evidence="1 2">MSJ-6</strain>
    </source>
</reference>
<evidence type="ECO:0000313" key="1">
    <source>
        <dbReference type="EMBL" id="MBU5671397.1"/>
    </source>
</evidence>
<accession>A0ABS6FMH5</accession>
<dbReference type="PANTHER" id="PTHR36439:SF1">
    <property type="entry name" value="DUF1697 DOMAIN-CONTAINING PROTEIN"/>
    <property type="match status" value="1"/>
</dbReference>
<gene>
    <name evidence="1" type="ORF">KQJ23_06070</name>
</gene>
<dbReference type="Pfam" id="PF08002">
    <property type="entry name" value="DUF1697"/>
    <property type="match status" value="1"/>
</dbReference>
<evidence type="ECO:0000313" key="2">
    <source>
        <dbReference type="Proteomes" id="UP000743001"/>
    </source>
</evidence>
<dbReference type="RefSeq" id="WP_216477800.1">
    <property type="nucleotide sequence ID" value="NZ_JAHLQJ010000004.1"/>
</dbReference>
<keyword evidence="2" id="KW-1185">Reference proteome</keyword>
<protein>
    <submittedName>
        <fullName evidence="1">DUF1697 domain-containing protein</fullName>
    </submittedName>
</protein>
<dbReference type="EMBL" id="JAHLQJ010000004">
    <property type="protein sequence ID" value="MBU5671397.1"/>
    <property type="molecule type" value="Genomic_DNA"/>
</dbReference>
<name>A0ABS6FMH5_9BACL</name>
<comment type="caution">
    <text evidence="1">The sequence shown here is derived from an EMBL/GenBank/DDBJ whole genome shotgun (WGS) entry which is preliminary data.</text>
</comment>
<dbReference type="Proteomes" id="UP000743001">
    <property type="component" value="Unassembled WGS sequence"/>
</dbReference>
<proteinExistence type="predicted"/>
<dbReference type="InterPro" id="IPR012545">
    <property type="entry name" value="DUF1697"/>
</dbReference>
<dbReference type="PIRSF" id="PIRSF008502">
    <property type="entry name" value="UCP008502"/>
    <property type="match status" value="1"/>
</dbReference>